<organism evidence="4 5">
    <name type="scientific">Rhizocola hellebori</name>
    <dbReference type="NCBI Taxonomy" id="1392758"/>
    <lineage>
        <taxon>Bacteria</taxon>
        <taxon>Bacillati</taxon>
        <taxon>Actinomycetota</taxon>
        <taxon>Actinomycetes</taxon>
        <taxon>Micromonosporales</taxon>
        <taxon>Micromonosporaceae</taxon>
        <taxon>Rhizocola</taxon>
    </lineage>
</organism>
<evidence type="ECO:0000256" key="2">
    <source>
        <dbReference type="ARBA" id="ARBA00022898"/>
    </source>
</evidence>
<dbReference type="InterPro" id="IPR000182">
    <property type="entry name" value="GNAT_dom"/>
</dbReference>
<dbReference type="InterPro" id="IPR015424">
    <property type="entry name" value="PyrdxlP-dep_Trfase"/>
</dbReference>
<dbReference type="InterPro" id="IPR015421">
    <property type="entry name" value="PyrdxlP-dep_Trfase_major"/>
</dbReference>
<dbReference type="InterPro" id="IPR054597">
    <property type="entry name" value="FeeM_cat"/>
</dbReference>
<dbReference type="PROSITE" id="PS51186">
    <property type="entry name" value="GNAT"/>
    <property type="match status" value="1"/>
</dbReference>
<dbReference type="AlphaFoldDB" id="A0A8J3QK00"/>
<dbReference type="PANTHER" id="PTHR21152:SF40">
    <property type="entry name" value="ALANINE--GLYOXYLATE AMINOTRANSFERASE"/>
    <property type="match status" value="1"/>
</dbReference>
<proteinExistence type="predicted"/>
<evidence type="ECO:0000256" key="1">
    <source>
        <dbReference type="ARBA" id="ARBA00001933"/>
    </source>
</evidence>
<evidence type="ECO:0000259" key="3">
    <source>
        <dbReference type="PROSITE" id="PS51186"/>
    </source>
</evidence>
<comment type="cofactor">
    <cofactor evidence="1">
        <name>pyridoxal 5'-phosphate</name>
        <dbReference type="ChEBI" id="CHEBI:597326"/>
    </cofactor>
</comment>
<dbReference type="EMBL" id="BONY01000120">
    <property type="protein sequence ID" value="GIH11149.1"/>
    <property type="molecule type" value="Genomic_DNA"/>
</dbReference>
<dbReference type="SUPFAM" id="SSF53383">
    <property type="entry name" value="PLP-dependent transferases"/>
    <property type="match status" value="1"/>
</dbReference>
<dbReference type="SUPFAM" id="SSF55729">
    <property type="entry name" value="Acyl-CoA N-acyltransferases (Nat)"/>
    <property type="match status" value="1"/>
</dbReference>
<name>A0A8J3QK00_9ACTN</name>
<protein>
    <submittedName>
        <fullName evidence="4">Aminotransferase V</fullName>
    </submittedName>
</protein>
<feature type="domain" description="N-acetyltransferase" evidence="3">
    <location>
        <begin position="5"/>
        <end position="166"/>
    </location>
</feature>
<accession>A0A8J3QK00</accession>
<dbReference type="PANTHER" id="PTHR21152">
    <property type="entry name" value="AMINOTRANSFERASE CLASS V"/>
    <property type="match status" value="1"/>
</dbReference>
<dbReference type="RefSeq" id="WP_203914867.1">
    <property type="nucleotide sequence ID" value="NZ_BONY01000120.1"/>
</dbReference>
<dbReference type="InterPro" id="IPR016181">
    <property type="entry name" value="Acyl_CoA_acyltransferase"/>
</dbReference>
<evidence type="ECO:0000313" key="4">
    <source>
        <dbReference type="EMBL" id="GIH11149.1"/>
    </source>
</evidence>
<keyword evidence="5" id="KW-1185">Reference proteome</keyword>
<dbReference type="Pfam" id="PF21926">
    <property type="entry name" value="FeeM"/>
    <property type="match status" value="1"/>
</dbReference>
<keyword evidence="2" id="KW-0663">Pyridoxal phosphate</keyword>
<comment type="caution">
    <text evidence="4">The sequence shown here is derived from an EMBL/GenBank/DDBJ whole genome shotgun (WGS) entry which is preliminary data.</text>
</comment>
<dbReference type="GO" id="GO:0016747">
    <property type="term" value="F:acyltransferase activity, transferring groups other than amino-acyl groups"/>
    <property type="evidence" value="ECO:0007669"/>
    <property type="project" value="InterPro"/>
</dbReference>
<dbReference type="Gene3D" id="3.40.630.30">
    <property type="match status" value="1"/>
</dbReference>
<dbReference type="InterPro" id="IPR015422">
    <property type="entry name" value="PyrdxlP-dep_Trfase_small"/>
</dbReference>
<dbReference type="Gene3D" id="3.40.640.10">
    <property type="entry name" value="Type I PLP-dependent aspartate aminotransferase-like (Major domain)"/>
    <property type="match status" value="1"/>
</dbReference>
<dbReference type="Gene3D" id="3.90.1150.10">
    <property type="entry name" value="Aspartate Aminotransferase, domain 1"/>
    <property type="match status" value="1"/>
</dbReference>
<gene>
    <name evidence="4" type="ORF">Rhe02_92160</name>
</gene>
<dbReference type="GO" id="GO:0019265">
    <property type="term" value="P:glycine biosynthetic process, by transamination of glyoxylate"/>
    <property type="evidence" value="ECO:0007669"/>
    <property type="project" value="TreeGrafter"/>
</dbReference>
<keyword evidence="4" id="KW-0032">Aminotransferase</keyword>
<reference evidence="4" key="1">
    <citation type="submission" date="2021-01" db="EMBL/GenBank/DDBJ databases">
        <title>Whole genome shotgun sequence of Rhizocola hellebori NBRC 109834.</title>
        <authorList>
            <person name="Komaki H."/>
            <person name="Tamura T."/>
        </authorList>
    </citation>
    <scope>NUCLEOTIDE SEQUENCE</scope>
    <source>
        <strain evidence="4">NBRC 109834</strain>
    </source>
</reference>
<sequence>MPRTLEYRIANTETEFEAIHRLNYRTFVEEIPQHAANDEGRLVDRFHAENTYAVCYDGDHLVGMLAGRSARPFSLDGKLADLDKHLPQGRRPVEIRLLAVEPSHRNSVVIAQLITLLARHFAEQGCDLAVISGTTRALAMYRRLGFVPFGPLTGVPGAQYQPMYLDSAAVARWAWTDIGKPTEIENFLPGPVSVAPEVAAAFAGPAAYHRSPEYLAALETLHADLAALVHAQGCQLLMGSGTLANDVVAAQLSRLDEPGVIVAQGEFGERLIDHAGRMGLTFKTAQDFDGLPQAKWLWTTHCETSTGTLTDLPALVKRCDESGTRLVLDCISSIGTVPLDLSGVYLATGASGKALGSYPGLSMVFYQRRPTASPGRLPRYLDLGSYVDADGVAFTQSSNLVQALRAALAVTDWPDRYARLASASTWLHHRLRRLGFDVVAPLEHAAPGVCTIALESDAAEVGRRMEAEGYLLAYQSGYLRTRNWLQVSLMGQWSWPALRALPPTLRRVTTGPL</sequence>
<dbReference type="GO" id="GO:0008453">
    <property type="term" value="F:alanine-glyoxylate transaminase activity"/>
    <property type="evidence" value="ECO:0007669"/>
    <property type="project" value="TreeGrafter"/>
</dbReference>
<dbReference type="GO" id="GO:0004760">
    <property type="term" value="F:L-serine-pyruvate transaminase activity"/>
    <property type="evidence" value="ECO:0007669"/>
    <property type="project" value="TreeGrafter"/>
</dbReference>
<evidence type="ECO:0000313" key="5">
    <source>
        <dbReference type="Proteomes" id="UP000612899"/>
    </source>
</evidence>
<keyword evidence="4" id="KW-0808">Transferase</keyword>
<dbReference type="Proteomes" id="UP000612899">
    <property type="component" value="Unassembled WGS sequence"/>
</dbReference>